<dbReference type="GO" id="GO:0005737">
    <property type="term" value="C:cytoplasm"/>
    <property type="evidence" value="ECO:0007669"/>
    <property type="project" value="InterPro"/>
</dbReference>
<dbReference type="SUPFAM" id="SSF50341">
    <property type="entry name" value="CheW-like"/>
    <property type="match status" value="1"/>
</dbReference>
<evidence type="ECO:0000256" key="2">
    <source>
        <dbReference type="ARBA" id="ARBA00012438"/>
    </source>
</evidence>
<dbReference type="PROSITE" id="PS50109">
    <property type="entry name" value="HIS_KIN"/>
    <property type="match status" value="1"/>
</dbReference>
<comment type="function">
    <text evidence="8">Involved in the transmission of sensory signals from the chemoreceptors to the flagellar motors. CheA is autophosphorylated; it can transfer its phosphate group to either CheB or CheY.</text>
</comment>
<dbReference type="PROSITE" id="PS50851">
    <property type="entry name" value="CHEW"/>
    <property type="match status" value="1"/>
</dbReference>
<feature type="modified residue" description="Phosphohistidine" evidence="9">
    <location>
        <position position="1682"/>
    </location>
</feature>
<dbReference type="PROSITE" id="PS50110">
    <property type="entry name" value="RESPONSE_REGULATORY"/>
    <property type="match status" value="1"/>
</dbReference>
<dbReference type="InterPro" id="IPR008207">
    <property type="entry name" value="Sig_transdc_His_kin_Hpt_dom"/>
</dbReference>
<evidence type="ECO:0000256" key="7">
    <source>
        <dbReference type="ARBA" id="ARBA00023012"/>
    </source>
</evidence>
<dbReference type="InterPro" id="IPR004358">
    <property type="entry name" value="Sig_transdc_His_kin-like_C"/>
</dbReference>
<dbReference type="InterPro" id="IPR002545">
    <property type="entry name" value="CheW-lke_dom"/>
</dbReference>
<feature type="domain" description="Histidine kinase" evidence="12">
    <location>
        <begin position="1985"/>
        <end position="2121"/>
    </location>
</feature>
<dbReference type="SMART" id="SM01231">
    <property type="entry name" value="H-kinase_dim"/>
    <property type="match status" value="1"/>
</dbReference>
<dbReference type="SUPFAM" id="SSF55874">
    <property type="entry name" value="ATPase domain of HSP90 chaperone/DNA topoisomerase II/histidine kinase"/>
    <property type="match status" value="1"/>
</dbReference>
<feature type="modified residue" description="4-aspartylphosphate" evidence="10">
    <location>
        <position position="2327"/>
    </location>
</feature>
<gene>
    <name evidence="16" type="ORF">DC094_03870</name>
</gene>
<dbReference type="InterPro" id="IPR037006">
    <property type="entry name" value="CheA-like_homodim_sf"/>
</dbReference>
<evidence type="ECO:0000313" key="17">
    <source>
        <dbReference type="Proteomes" id="UP000244906"/>
    </source>
</evidence>
<evidence type="ECO:0000259" key="13">
    <source>
        <dbReference type="PROSITE" id="PS50110"/>
    </source>
</evidence>
<feature type="modified residue" description="Phosphohistidine" evidence="9">
    <location>
        <position position="891"/>
    </location>
</feature>
<dbReference type="InterPro" id="IPR036061">
    <property type="entry name" value="CheW-like_dom_sf"/>
</dbReference>
<feature type="domain" description="HPt" evidence="15">
    <location>
        <begin position="845"/>
        <end position="955"/>
    </location>
</feature>
<dbReference type="InterPro" id="IPR004105">
    <property type="entry name" value="CheA-like_dim"/>
</dbReference>
<feature type="domain" description="HPt" evidence="15">
    <location>
        <begin position="1435"/>
        <end position="1539"/>
    </location>
</feature>
<dbReference type="GO" id="GO:0006935">
    <property type="term" value="P:chemotaxis"/>
    <property type="evidence" value="ECO:0007669"/>
    <property type="project" value="InterPro"/>
</dbReference>
<evidence type="ECO:0000256" key="4">
    <source>
        <dbReference type="ARBA" id="ARBA00022553"/>
    </source>
</evidence>
<dbReference type="PANTHER" id="PTHR43395:SF8">
    <property type="entry name" value="HISTIDINE KINASE"/>
    <property type="match status" value="1"/>
</dbReference>
<feature type="region of interest" description="Disordered" evidence="11">
    <location>
        <begin position="567"/>
        <end position="628"/>
    </location>
</feature>
<dbReference type="Pfam" id="PF02518">
    <property type="entry name" value="HATPase_c"/>
    <property type="match status" value="1"/>
</dbReference>
<dbReference type="PRINTS" id="PR00344">
    <property type="entry name" value="BCTRLSENSOR"/>
</dbReference>
<comment type="caution">
    <text evidence="16">The sequence shown here is derived from an EMBL/GenBank/DDBJ whole genome shotgun (WGS) entry which is preliminary data.</text>
</comment>
<feature type="domain" description="Response regulatory" evidence="13">
    <location>
        <begin position="2277"/>
        <end position="2394"/>
    </location>
</feature>
<dbReference type="InterPro" id="IPR058661">
    <property type="entry name" value="FimL_2nd"/>
</dbReference>
<dbReference type="OrthoDB" id="9803176at2"/>
<sequence length="2397" mass="263871">MADNHDRMALSWVKGEIEVTLEQAKASLESYVDNPRDIAQLRFCQAHLHQVQGTLQMLEFYGAALLAEEMESLTAKLIEDGEDLQGDACESLMAAMLQLPAHLERLQSGEQDLAVVLLPLLNDLRAARGEALLTENAVFNPDFSLIDHVIAEGVATPDAAQIKVLRHQFQLVLVAIFRNQSPTTALEKMQHATDQLSLLLRGWPSALLWEVAGGFLDVLREHGISASVKVLLGELDRRLRLLLEAGQTALREPAPEDLLKNLLYYIAKSRIDTPRIQLLREKFQLETALPSDQVIEGRREGMAGPDKAALQSIYLAISEKLSSVKDSLEELVHQPEEKRDLTEDIVTLEQVADTLAVVGLGIQREAILTQVEQLKTIAQGDQGFNAEAMMDAAGALLYVEATLKGMNSAGEQAEDMHATILDSEFQQANEQALALCREHLSEAKNLIIDCLSSDWHQQRLEAVPQLLHQVYGGLTLVFGQSAALMLKGAEQYISQKLLEPGLQPSMAAMEALADVLTGVEYYLDTCIEGAPLDFVLSVASERLVQLGYQIEDEQLVECEPSEECCALTSEQAEQEQARLPVQDRSQTRYTDSGEIEPDPNTAPAETKPSPVKPTESASSDDQQPVSESFEIDFSQASSPELTAGEMPLEFSLELEANSLSDDECNSEPSPASAAPAPALEAETEVETVADVVIEDEDDDELIDDELIEVFTEEAEEVLDTLSAEMPKALKEGIDSEALQVVRRAWHTLKGSGRMIGATTIGEFAWSIENMLNRALDKTIAYDDLVKRVANLAVDRLPDLIRAFTEKRQPDLDPQDLADQADAISRGERPEIPEAETDLDTPDEIYPEIEAELLEVFSSEAAGHLRVCRSYCDQITDPRQALVSDDLLRALHTLKGSAYMAGIQPIADLMIPLEALYREHRIRQLHLDKPRFGLLSDSISALESSVNLLEQHQSGAWDSLTDELRNRLDDALSELPEHESVEEDNQAQNLLLALLSEGMDQLDQALELCVEAGDGLQIADCLDQFVEHASAANISPAIALATATGGMASRAGQQLDASACDLLRDSLSTLEVMLDALAADQTPEQPVELLHSLELWMPDLAAMMMQQQAQAEQDIAAEFEQASNILDVDAEVEIDNDSANELSDTLLDDTENEIPLPEIASETQSEDSLLESTGPEKDGVVTEAPNVSSFDFDLDFSEQNELPAGLPTADFVCDGELLNLSIDLTEEADKSDQPIEEFTPLAMDFDLSSDQLVEADSTSDDLPLPSLEFSKQEIISELEIAPESDLSSDPLPEIELFDSAEELAINGSEQQLEIQQPEPTPDAEVSVEAEMTTADAVEPIQQPEPTPGAEVSVEAEMTTADAVEPIQQPEPTLDAEVSVEAEMTTADAVEPIQQPEPMPDTEISVEAEMAAADAVEPVTTPIVAKPSMVETLQPLADDVDPEIVEIFLEEAEEILTECQDLLEILRAEPKDQDALANLQRGLHTLKGGARMAAIRPMAELSHRLEDLYDLLAAGQRTLSEDLVELLEQGHSRLHDMADAVSANRQPEDGSDLYPLIEQGCAGEPITFSAAALKTPAAVVEVTEAETKETEIKPVDAENLAVEEASVATESEAKSTPISTPVVVDEAELVVSEPEAPEEIDHELFNVFCEESAELTQQLTELLPELKDDETRGQAFLKSLQYLHTLKGGARISAVEAMAEQTRLFESLMLSLSQFQLEWNDETEQLVEDSTLALAEMQKLLVEQKPVALDPRLIARLQALGSSARVVDLPEGEQGVRLEFREELFGAEEVETSRDRRSASEQIRLSADVLDKLVNLAGETSIHRARVEQQVNRFGFNLEEMDGTINRLKGQLRRLDSETEAQILYRLESTTDENEDFDPLEMDRYSRLQQLSRSLAESAADVQDLHQTLGGLSRDTETLLLQQGRVNSELQESLMRTRMVPFGDLTPRLRRIVRQITGELNKPAELVVIRADGEMDRQVLERMIPPFEHMLRNAIDHGLEAPEVRSDLKKPAKGKIGLELKREGGEVVISLSDDGKGMNLEAIRKRAIERGLMDPRAQVTDQQLLQFVLESGFSTANKVTQISGRGVGMDVVNSEIKQLGGNLEISSEAGKGTIFTIRLPFTVSVNRALMVKSGEEIFAVPLNQIQGVLRASPWELEALYQEQDPKLEYAGREYQLHYLGAMIDKQSAVFLDKNQQVPVLVVHTADRSYAIQVDSVIGSREIVVKSMGSQLAQLPGLSGATIMGDGSVVMILELSSLLRRHARLSMETEEVIEQEKPPVILVVDDSITVRKVTSRLLKRNGYEVMLAKDGMDAIATLHEHAKPDVMLLDIEMPRMDGFEVASKVRHDPNLADLPIIMITSRTGDKHRHRAAELGVNHYLGKPYQETELLSLVNSYCGEQ</sequence>
<dbReference type="InterPro" id="IPR003594">
    <property type="entry name" value="HATPase_dom"/>
</dbReference>
<feature type="domain" description="HPt" evidence="15">
    <location>
        <begin position="1635"/>
        <end position="1742"/>
    </location>
</feature>
<dbReference type="InterPro" id="IPR036890">
    <property type="entry name" value="HATPase_C_sf"/>
</dbReference>
<evidence type="ECO:0000256" key="3">
    <source>
        <dbReference type="ARBA" id="ARBA00021495"/>
    </source>
</evidence>
<evidence type="ECO:0000256" key="9">
    <source>
        <dbReference type="PROSITE-ProRule" id="PRU00110"/>
    </source>
</evidence>
<feature type="region of interest" description="Disordered" evidence="11">
    <location>
        <begin position="1158"/>
        <end position="1180"/>
    </location>
</feature>
<dbReference type="EMBL" id="QDDL01000001">
    <property type="protein sequence ID" value="PVZ72161.1"/>
    <property type="molecule type" value="Genomic_DNA"/>
</dbReference>
<dbReference type="Pfam" id="PF00072">
    <property type="entry name" value="Response_reg"/>
    <property type="match status" value="1"/>
</dbReference>
<evidence type="ECO:0000256" key="5">
    <source>
        <dbReference type="ARBA" id="ARBA00022679"/>
    </source>
</evidence>
<dbReference type="Gene3D" id="3.30.565.10">
    <property type="entry name" value="Histidine kinase-like ATPase, C-terminal domain"/>
    <property type="match status" value="1"/>
</dbReference>
<keyword evidence="6" id="KW-0418">Kinase</keyword>
<dbReference type="InterPro" id="IPR001789">
    <property type="entry name" value="Sig_transdc_resp-reg_receiver"/>
</dbReference>
<dbReference type="GO" id="GO:0000155">
    <property type="term" value="F:phosphorelay sensor kinase activity"/>
    <property type="evidence" value="ECO:0007669"/>
    <property type="project" value="InterPro"/>
</dbReference>
<feature type="compositionally biased region" description="Polar residues" evidence="11">
    <location>
        <begin position="615"/>
        <end position="626"/>
    </location>
</feature>
<name>A0A2V1GYJ1_9GAMM</name>
<dbReference type="RefSeq" id="WP_116685746.1">
    <property type="nucleotide sequence ID" value="NZ_CAWNYD010000001.1"/>
</dbReference>
<dbReference type="SMART" id="SM00387">
    <property type="entry name" value="HATPase_c"/>
    <property type="match status" value="1"/>
</dbReference>
<dbReference type="Gene3D" id="3.40.50.2300">
    <property type="match status" value="1"/>
</dbReference>
<dbReference type="SUPFAM" id="SSF47226">
    <property type="entry name" value="Histidine-containing phosphotransfer domain, HPT domain"/>
    <property type="match status" value="6"/>
</dbReference>
<evidence type="ECO:0000259" key="14">
    <source>
        <dbReference type="PROSITE" id="PS50851"/>
    </source>
</evidence>
<dbReference type="SUPFAM" id="SSF52172">
    <property type="entry name" value="CheY-like"/>
    <property type="match status" value="1"/>
</dbReference>
<evidence type="ECO:0000256" key="11">
    <source>
        <dbReference type="SAM" id="MobiDB-lite"/>
    </source>
</evidence>
<dbReference type="InterPro" id="IPR005467">
    <property type="entry name" value="His_kinase_dom"/>
</dbReference>
<dbReference type="Pfam" id="PF01584">
    <property type="entry name" value="CheW"/>
    <property type="match status" value="1"/>
</dbReference>
<dbReference type="InterPro" id="IPR051315">
    <property type="entry name" value="Bact_Chemotaxis_CheA"/>
</dbReference>
<feature type="region of interest" description="Disordered" evidence="11">
    <location>
        <begin position="821"/>
        <end position="840"/>
    </location>
</feature>
<keyword evidence="17" id="KW-1185">Reference proteome</keyword>
<feature type="region of interest" description="Disordered" evidence="11">
    <location>
        <begin position="658"/>
        <end position="682"/>
    </location>
</feature>
<feature type="compositionally biased region" description="Low complexity" evidence="11">
    <location>
        <begin position="666"/>
        <end position="680"/>
    </location>
</feature>
<dbReference type="InterPro" id="IPR011006">
    <property type="entry name" value="CheY-like_superfamily"/>
</dbReference>
<dbReference type="InterPro" id="IPR036641">
    <property type="entry name" value="HPT_dom_sf"/>
</dbReference>
<dbReference type="FunFam" id="3.30.565.10:FF:000016">
    <property type="entry name" value="Chemotaxis protein CheA, putative"/>
    <property type="match status" value="1"/>
</dbReference>
<dbReference type="Proteomes" id="UP000244906">
    <property type="component" value="Unassembled WGS sequence"/>
</dbReference>
<dbReference type="Gene3D" id="2.30.30.40">
    <property type="entry name" value="SH3 Domains"/>
    <property type="match status" value="1"/>
</dbReference>
<evidence type="ECO:0000313" key="16">
    <source>
        <dbReference type="EMBL" id="PVZ72161.1"/>
    </source>
</evidence>
<dbReference type="SMART" id="SM00260">
    <property type="entry name" value="CheW"/>
    <property type="match status" value="1"/>
</dbReference>
<evidence type="ECO:0000256" key="6">
    <source>
        <dbReference type="ARBA" id="ARBA00022777"/>
    </source>
</evidence>
<dbReference type="Gene3D" id="1.10.287.560">
    <property type="entry name" value="Histidine kinase CheA-like, homodimeric domain"/>
    <property type="match status" value="1"/>
</dbReference>
<dbReference type="CDD" id="cd00088">
    <property type="entry name" value="HPT"/>
    <property type="match status" value="4"/>
</dbReference>
<dbReference type="Pfam" id="PF02895">
    <property type="entry name" value="H-kinase_dim"/>
    <property type="match status" value="1"/>
</dbReference>
<evidence type="ECO:0000259" key="12">
    <source>
        <dbReference type="PROSITE" id="PS50109"/>
    </source>
</evidence>
<evidence type="ECO:0000256" key="10">
    <source>
        <dbReference type="PROSITE-ProRule" id="PRU00169"/>
    </source>
</evidence>
<dbReference type="SMART" id="SM00448">
    <property type="entry name" value="REC"/>
    <property type="match status" value="1"/>
</dbReference>
<reference evidence="16 17" key="1">
    <citation type="submission" date="2018-04" db="EMBL/GenBank/DDBJ databases">
        <title>Thalassorhabdus spongiae gen. nov., sp. nov., isolated from a marine sponge in South-West Iceland.</title>
        <authorList>
            <person name="Knobloch S."/>
            <person name="Daussin A."/>
            <person name="Johannsson R."/>
            <person name="Marteinsson V.T."/>
        </authorList>
    </citation>
    <scope>NUCLEOTIDE SEQUENCE [LARGE SCALE GENOMIC DNA]</scope>
    <source>
        <strain evidence="16 17">Hp12</strain>
    </source>
</reference>
<evidence type="ECO:0000256" key="1">
    <source>
        <dbReference type="ARBA" id="ARBA00000085"/>
    </source>
</evidence>
<dbReference type="PROSITE" id="PS50894">
    <property type="entry name" value="HPT"/>
    <property type="match status" value="4"/>
</dbReference>
<organism evidence="16 17">
    <name type="scientific">Pelagibaculum spongiae</name>
    <dbReference type="NCBI Taxonomy" id="2080658"/>
    <lineage>
        <taxon>Bacteria</taxon>
        <taxon>Pseudomonadati</taxon>
        <taxon>Pseudomonadota</taxon>
        <taxon>Gammaproteobacteria</taxon>
        <taxon>Oceanospirillales</taxon>
        <taxon>Pelagibaculum</taxon>
    </lineage>
</organism>
<feature type="domain" description="CheW-like" evidence="14">
    <location>
        <begin position="2123"/>
        <end position="2261"/>
    </location>
</feature>
<dbReference type="PANTHER" id="PTHR43395">
    <property type="entry name" value="SENSOR HISTIDINE KINASE CHEA"/>
    <property type="match status" value="1"/>
</dbReference>
<evidence type="ECO:0000259" key="15">
    <source>
        <dbReference type="PROSITE" id="PS50894"/>
    </source>
</evidence>
<accession>A0A2V1GYJ1</accession>
<dbReference type="Pfam" id="PF01627">
    <property type="entry name" value="Hpt"/>
    <property type="match status" value="4"/>
</dbReference>
<dbReference type="Gene3D" id="1.20.120.160">
    <property type="entry name" value="HPT domain"/>
    <property type="match status" value="5"/>
</dbReference>
<keyword evidence="4 10" id="KW-0597">Phosphoprotein</keyword>
<protein>
    <recommendedName>
        <fullName evidence="3">Chemotaxis protein CheA</fullName>
        <ecNumber evidence="2">2.7.13.3</ecNumber>
    </recommendedName>
</protein>
<dbReference type="SMART" id="SM00073">
    <property type="entry name" value="HPT"/>
    <property type="match status" value="4"/>
</dbReference>
<evidence type="ECO:0000256" key="8">
    <source>
        <dbReference type="ARBA" id="ARBA00035100"/>
    </source>
</evidence>
<proteinExistence type="predicted"/>
<keyword evidence="7" id="KW-0902">Two-component regulatory system</keyword>
<keyword evidence="5" id="KW-0808">Transferase</keyword>
<feature type="domain" description="HPt" evidence="15">
    <location>
        <begin position="699"/>
        <end position="803"/>
    </location>
</feature>
<feature type="modified residue" description="Phosphohistidine" evidence="9">
    <location>
        <position position="746"/>
    </location>
</feature>
<feature type="modified residue" description="Phosphohistidine" evidence="9">
    <location>
        <position position="1482"/>
    </location>
</feature>
<comment type="catalytic activity">
    <reaction evidence="1">
        <text>ATP + protein L-histidine = ADP + protein N-phospho-L-histidine.</text>
        <dbReference type="EC" id="2.7.13.3"/>
    </reaction>
</comment>
<dbReference type="Pfam" id="PF26379">
    <property type="entry name" value="FimL_2nd"/>
    <property type="match status" value="1"/>
</dbReference>
<dbReference type="EC" id="2.7.13.3" evidence="2"/>